<keyword evidence="5" id="KW-1185">Reference proteome</keyword>
<dbReference type="Gene3D" id="3.40.50.720">
    <property type="entry name" value="NAD(P)-binding Rossmann-like Domain"/>
    <property type="match status" value="1"/>
</dbReference>
<reference evidence="4 5" key="1">
    <citation type="journal article" date="2016" name="Nat. Commun.">
        <title>Ectomycorrhizal ecology is imprinted in the genome of the dominant symbiotic fungus Cenococcum geophilum.</title>
        <authorList>
            <consortium name="DOE Joint Genome Institute"/>
            <person name="Peter M."/>
            <person name="Kohler A."/>
            <person name="Ohm R.A."/>
            <person name="Kuo A."/>
            <person name="Krutzmann J."/>
            <person name="Morin E."/>
            <person name="Arend M."/>
            <person name="Barry K.W."/>
            <person name="Binder M."/>
            <person name="Choi C."/>
            <person name="Clum A."/>
            <person name="Copeland A."/>
            <person name="Grisel N."/>
            <person name="Haridas S."/>
            <person name="Kipfer T."/>
            <person name="LaButti K."/>
            <person name="Lindquist E."/>
            <person name="Lipzen A."/>
            <person name="Maire R."/>
            <person name="Meier B."/>
            <person name="Mihaltcheva S."/>
            <person name="Molinier V."/>
            <person name="Murat C."/>
            <person name="Poggeler S."/>
            <person name="Quandt C.A."/>
            <person name="Sperisen C."/>
            <person name="Tritt A."/>
            <person name="Tisserant E."/>
            <person name="Crous P.W."/>
            <person name="Henrissat B."/>
            <person name="Nehls U."/>
            <person name="Egli S."/>
            <person name="Spatafora J.W."/>
            <person name="Grigoriev I.V."/>
            <person name="Martin F.M."/>
        </authorList>
    </citation>
    <scope>NUCLEOTIDE SEQUENCE [LARGE SCALE GENOMIC DNA]</scope>
    <source>
        <strain evidence="4 5">CBS 207.34</strain>
    </source>
</reference>
<feature type="domain" description="Ketopantoate reductase N-terminal" evidence="3">
    <location>
        <begin position="8"/>
        <end position="207"/>
    </location>
</feature>
<dbReference type="EMBL" id="KV750884">
    <property type="protein sequence ID" value="OCL02766.1"/>
    <property type="molecule type" value="Genomic_DNA"/>
</dbReference>
<evidence type="ECO:0000256" key="2">
    <source>
        <dbReference type="ARBA" id="ARBA00023002"/>
    </source>
</evidence>
<keyword evidence="2" id="KW-0560">Oxidoreductase</keyword>
<dbReference type="PANTHER" id="PTHR43765:SF2">
    <property type="entry name" value="2-DEHYDROPANTOATE 2-REDUCTASE"/>
    <property type="match status" value="1"/>
</dbReference>
<sequence length="232" mass="25591">MPVFDRRIHIMGIGNVGRFVAYALRGIPDPPPITLIFYRRQTFNEWNEGPKQIRIKTRDVVEVRSGFDAELAIPQRRSHGQEIMYEDNNILYTSKTAPNSEAFQPATPQALEGESNEPIHALILCCKSTQVLSALSAIQHRLTPHSVILFLQNGMGTVDEVNEQLFPDPADRPFYMVGINSHGVNSDPADQFATTHAGHGTIALGLLPHAHDQTSTAYDPVPRFAPGASTPS</sequence>
<dbReference type="GO" id="GO:0005739">
    <property type="term" value="C:mitochondrion"/>
    <property type="evidence" value="ECO:0007669"/>
    <property type="project" value="TreeGrafter"/>
</dbReference>
<dbReference type="InterPro" id="IPR036291">
    <property type="entry name" value="NAD(P)-bd_dom_sf"/>
</dbReference>
<dbReference type="GO" id="GO:0050661">
    <property type="term" value="F:NADP binding"/>
    <property type="evidence" value="ECO:0007669"/>
    <property type="project" value="TreeGrafter"/>
</dbReference>
<evidence type="ECO:0000259" key="3">
    <source>
        <dbReference type="Pfam" id="PF02558"/>
    </source>
</evidence>
<dbReference type="AlphaFoldDB" id="A0A8E2EQ81"/>
<evidence type="ECO:0000256" key="1">
    <source>
        <dbReference type="ARBA" id="ARBA00022857"/>
    </source>
</evidence>
<accession>A0A8E2EQ81</accession>
<dbReference type="OrthoDB" id="73846at2759"/>
<evidence type="ECO:0000313" key="5">
    <source>
        <dbReference type="Proteomes" id="UP000250140"/>
    </source>
</evidence>
<dbReference type="GO" id="GO:0008677">
    <property type="term" value="F:2-dehydropantoate 2-reductase activity"/>
    <property type="evidence" value="ECO:0007669"/>
    <property type="project" value="TreeGrafter"/>
</dbReference>
<dbReference type="InterPro" id="IPR013332">
    <property type="entry name" value="KPR_N"/>
</dbReference>
<protein>
    <submittedName>
        <fullName evidence="4">Ketopantoate reductase</fullName>
    </submittedName>
</protein>
<dbReference type="InterPro" id="IPR050838">
    <property type="entry name" value="Ketopantoate_reductase"/>
</dbReference>
<name>A0A8E2EQ81_9PEZI</name>
<evidence type="ECO:0000313" key="4">
    <source>
        <dbReference type="EMBL" id="OCL02766.1"/>
    </source>
</evidence>
<dbReference type="Proteomes" id="UP000250140">
    <property type="component" value="Unassembled WGS sequence"/>
</dbReference>
<keyword evidence="1" id="KW-0521">NADP</keyword>
<dbReference type="Pfam" id="PF02558">
    <property type="entry name" value="ApbA"/>
    <property type="match status" value="1"/>
</dbReference>
<organism evidence="4 5">
    <name type="scientific">Glonium stellatum</name>
    <dbReference type="NCBI Taxonomy" id="574774"/>
    <lineage>
        <taxon>Eukaryota</taxon>
        <taxon>Fungi</taxon>
        <taxon>Dikarya</taxon>
        <taxon>Ascomycota</taxon>
        <taxon>Pezizomycotina</taxon>
        <taxon>Dothideomycetes</taxon>
        <taxon>Pleosporomycetidae</taxon>
        <taxon>Gloniales</taxon>
        <taxon>Gloniaceae</taxon>
        <taxon>Glonium</taxon>
    </lineage>
</organism>
<dbReference type="PANTHER" id="PTHR43765">
    <property type="entry name" value="2-DEHYDROPANTOATE 2-REDUCTASE-RELATED"/>
    <property type="match status" value="1"/>
</dbReference>
<gene>
    <name evidence="4" type="ORF">AOQ84DRAFT_326941</name>
</gene>
<proteinExistence type="predicted"/>
<feature type="non-terminal residue" evidence="4">
    <location>
        <position position="232"/>
    </location>
</feature>
<dbReference type="SUPFAM" id="SSF51735">
    <property type="entry name" value="NAD(P)-binding Rossmann-fold domains"/>
    <property type="match status" value="1"/>
</dbReference>